<evidence type="ECO:0000256" key="4">
    <source>
        <dbReference type="ARBA" id="ARBA00012570"/>
    </source>
</evidence>
<sequence>MFQELPKLSDRYQAAKDAGFRYVECTFPYDEPVEVLKAAKEKAGVEQVLINSWPGDQSQGQLGLATLSSKQKEFCDKLELTIDYAKALSCKKVHIMSGKHPKVPDKATEETYLQNIEYAANRLQQEDILGLIEAVNSKISVPNYFLDNPSKAFEYVQKINHPNLKMQFDIFHVQIMNGNLTANLKNWFPAIGHIQIAQAPDRGEPHSDGEINYGYIFKLLESLQYDGFIGLEYKPTGRTTDGLTWIKQFGLQL</sequence>
<dbReference type="Gene3D" id="3.20.20.150">
    <property type="entry name" value="Divalent-metal-dependent TIM barrel enzymes"/>
    <property type="match status" value="1"/>
</dbReference>
<feature type="active site" description="Proton donor/acceptor" evidence="8">
    <location>
        <position position="133"/>
    </location>
</feature>
<dbReference type="PANTHER" id="PTHR43489:SF6">
    <property type="entry name" value="HYDROXYPYRUVATE ISOMERASE-RELATED"/>
    <property type="match status" value="1"/>
</dbReference>
<evidence type="ECO:0000256" key="2">
    <source>
        <dbReference type="ARBA" id="ARBA00002968"/>
    </source>
</evidence>
<dbReference type="InterPro" id="IPR013022">
    <property type="entry name" value="Xyl_isomerase-like_TIM-brl"/>
</dbReference>
<keyword evidence="11" id="KW-1185">Reference proteome</keyword>
<evidence type="ECO:0000313" key="10">
    <source>
        <dbReference type="EMBL" id="CAE1277583.1"/>
    </source>
</evidence>
<evidence type="ECO:0000256" key="6">
    <source>
        <dbReference type="ARBA" id="ARBA00023235"/>
    </source>
</evidence>
<dbReference type="AlphaFoldDB" id="A0A812CS53"/>
<dbReference type="Pfam" id="PF01261">
    <property type="entry name" value="AP_endonuc_2"/>
    <property type="match status" value="1"/>
</dbReference>
<dbReference type="PIRSF" id="PIRSF006241">
    <property type="entry name" value="HyI"/>
    <property type="match status" value="1"/>
</dbReference>
<proteinExistence type="inferred from homology"/>
<accession>A0A812CS53</accession>
<feature type="domain" description="Xylose isomerase-like TIM barrel" evidence="9">
    <location>
        <begin position="13"/>
        <end position="248"/>
    </location>
</feature>
<name>A0A812CS53_ACAPH</name>
<comment type="function">
    <text evidence="2 7">Catalyzes the reversible isomerization between hydroxypyruvate and 2-hydroxy-3-oxopropanoate (also termed tartronate semialdehyde).</text>
</comment>
<gene>
    <name evidence="10" type="ORF">SPHA_40755</name>
</gene>
<dbReference type="FunFam" id="3.20.20.150:FF:000007">
    <property type="entry name" value="Hydroxypyruvate isomerase"/>
    <property type="match status" value="1"/>
</dbReference>
<dbReference type="InterPro" id="IPR036237">
    <property type="entry name" value="Xyl_isomerase-like_sf"/>
</dbReference>
<feature type="active site" description="Proton donor/acceptor" evidence="8">
    <location>
        <position position="232"/>
    </location>
</feature>
<comment type="catalytic activity">
    <reaction evidence="1 7">
        <text>3-hydroxypyruvate = 2-hydroxy-3-oxopropanoate</text>
        <dbReference type="Rhea" id="RHEA:11952"/>
        <dbReference type="ChEBI" id="CHEBI:17180"/>
        <dbReference type="ChEBI" id="CHEBI:57978"/>
        <dbReference type="EC" id="5.3.1.22"/>
    </reaction>
</comment>
<dbReference type="EMBL" id="CAHIKZ030001935">
    <property type="protein sequence ID" value="CAE1277583.1"/>
    <property type="molecule type" value="Genomic_DNA"/>
</dbReference>
<dbReference type="EC" id="5.3.1.22" evidence="4 7"/>
<dbReference type="OrthoDB" id="4214675at2759"/>
<dbReference type="InterPro" id="IPR026040">
    <property type="entry name" value="HyI-like"/>
</dbReference>
<reference evidence="10" key="1">
    <citation type="submission" date="2021-01" db="EMBL/GenBank/DDBJ databases">
        <authorList>
            <person name="Li R."/>
            <person name="Bekaert M."/>
        </authorList>
    </citation>
    <scope>NUCLEOTIDE SEQUENCE</scope>
    <source>
        <strain evidence="10">Farmed</strain>
    </source>
</reference>
<evidence type="ECO:0000256" key="7">
    <source>
        <dbReference type="PIRNR" id="PIRNR006241"/>
    </source>
</evidence>
<dbReference type="Proteomes" id="UP000597762">
    <property type="component" value="Unassembled WGS sequence"/>
</dbReference>
<dbReference type="PANTHER" id="PTHR43489">
    <property type="entry name" value="ISOMERASE"/>
    <property type="match status" value="1"/>
</dbReference>
<keyword evidence="6 7" id="KW-0413">Isomerase</keyword>
<comment type="caution">
    <text evidence="10">The sequence shown here is derived from an EMBL/GenBank/DDBJ whole genome shotgun (WGS) entry which is preliminary data.</text>
</comment>
<evidence type="ECO:0000256" key="8">
    <source>
        <dbReference type="PIRSR" id="PIRSR006241-50"/>
    </source>
</evidence>
<comment type="similarity">
    <text evidence="3 7">Belongs to the hyi family.</text>
</comment>
<evidence type="ECO:0000259" key="9">
    <source>
        <dbReference type="Pfam" id="PF01261"/>
    </source>
</evidence>
<evidence type="ECO:0000256" key="5">
    <source>
        <dbReference type="ARBA" id="ARBA00017985"/>
    </source>
</evidence>
<evidence type="ECO:0000256" key="1">
    <source>
        <dbReference type="ARBA" id="ARBA00000476"/>
    </source>
</evidence>
<dbReference type="InterPro" id="IPR050417">
    <property type="entry name" value="Sugar_Epim/Isomerase"/>
</dbReference>
<dbReference type="GO" id="GO:0008903">
    <property type="term" value="F:hydroxypyruvate isomerase activity"/>
    <property type="evidence" value="ECO:0007669"/>
    <property type="project" value="UniProtKB-EC"/>
</dbReference>
<protein>
    <recommendedName>
        <fullName evidence="5 7">Putative hydroxypyruvate isomerase</fullName>
        <ecNumber evidence="4 7">5.3.1.22</ecNumber>
    </recommendedName>
</protein>
<evidence type="ECO:0000313" key="11">
    <source>
        <dbReference type="Proteomes" id="UP000597762"/>
    </source>
</evidence>
<dbReference type="GO" id="GO:0046487">
    <property type="term" value="P:glyoxylate metabolic process"/>
    <property type="evidence" value="ECO:0007669"/>
    <property type="project" value="TreeGrafter"/>
</dbReference>
<organism evidence="10 11">
    <name type="scientific">Acanthosepion pharaonis</name>
    <name type="common">Pharaoh cuttlefish</name>
    <name type="synonym">Sepia pharaonis</name>
    <dbReference type="NCBI Taxonomy" id="158019"/>
    <lineage>
        <taxon>Eukaryota</taxon>
        <taxon>Metazoa</taxon>
        <taxon>Spiralia</taxon>
        <taxon>Lophotrochozoa</taxon>
        <taxon>Mollusca</taxon>
        <taxon>Cephalopoda</taxon>
        <taxon>Coleoidea</taxon>
        <taxon>Decapodiformes</taxon>
        <taxon>Sepiida</taxon>
        <taxon>Sepiina</taxon>
        <taxon>Sepiidae</taxon>
        <taxon>Acanthosepion</taxon>
    </lineage>
</organism>
<evidence type="ECO:0000256" key="3">
    <source>
        <dbReference type="ARBA" id="ARBA00005962"/>
    </source>
</evidence>
<dbReference type="SUPFAM" id="SSF51658">
    <property type="entry name" value="Xylose isomerase-like"/>
    <property type="match status" value="1"/>
</dbReference>